<gene>
    <name evidence="2" type="ORF">EZS28_037620</name>
</gene>
<evidence type="ECO:0000313" key="2">
    <source>
        <dbReference type="EMBL" id="KAA6366853.1"/>
    </source>
</evidence>
<accession>A0A5J4U9I2</accession>
<dbReference type="AlphaFoldDB" id="A0A5J4U9I2"/>
<reference evidence="2 3" key="1">
    <citation type="submission" date="2019-03" db="EMBL/GenBank/DDBJ databases">
        <title>Single cell metagenomics reveals metabolic interactions within the superorganism composed of flagellate Streblomastix strix and complex community of Bacteroidetes bacteria on its surface.</title>
        <authorList>
            <person name="Treitli S.C."/>
            <person name="Kolisko M."/>
            <person name="Husnik F."/>
            <person name="Keeling P."/>
            <person name="Hampl V."/>
        </authorList>
    </citation>
    <scope>NUCLEOTIDE SEQUENCE [LARGE SCALE GENOMIC DNA]</scope>
    <source>
        <strain evidence="2">ST1C</strain>
    </source>
</reference>
<comment type="caution">
    <text evidence="2">The sequence shown here is derived from an EMBL/GenBank/DDBJ whole genome shotgun (WGS) entry which is preliminary data.</text>
</comment>
<evidence type="ECO:0000313" key="3">
    <source>
        <dbReference type="Proteomes" id="UP000324800"/>
    </source>
</evidence>
<feature type="compositionally biased region" description="Basic and acidic residues" evidence="1">
    <location>
        <begin position="485"/>
        <end position="494"/>
    </location>
</feature>
<feature type="region of interest" description="Disordered" evidence="1">
    <location>
        <begin position="60"/>
        <end position="80"/>
    </location>
</feature>
<sequence length="537" mass="60654">MEEGRLGMLAEHQINVQSCGSNRRVRELPSVYTQGNTLYASENAFRDLNSTEDLCKDNINNNRQSKKQESSPDSELCRRHSVPDTGLTIARERNRMDSVEIQEIWIGDQREQKQIKAGLAICVTGMDVQLSNNGDLANLREKEGIEGTSSKIDKTNNVIKASKDKKRGKFGWQASIFHSISQTRRTTSIANKQANEQSNENNGLDERNDSNGKVFDRAILEDKSVGEQQAKGNRQEIELDNNIYGRINCRKGSECDQEQRADQKDIRRMRSGDGKFQLERNTGDIEGSSKTDNTTACFSTAKAKAKYHLRKADRFDFINRRGKLMDINNKTYCWEIEQRSGRFIKVVDGGGLFNKEGNIIGGFKGLVSWDNSGFMCSKKQRQTQEILQIGEGQKSERMILNESLLGGGVCINTPTDTNNKQSNKENSRGESSRNNDSSKLARISLVDVIEGNNSEREGIGREREGIRDGIEDEEEESESSSGEDIGFRGKRDNMEQDYFETLQKHPDYQEIQLDLQQITGMEVGEDTPVRQQPFVNI</sequence>
<feature type="compositionally biased region" description="Basic and acidic residues" evidence="1">
    <location>
        <begin position="422"/>
        <end position="433"/>
    </location>
</feature>
<dbReference type="Proteomes" id="UP000324800">
    <property type="component" value="Unassembled WGS sequence"/>
</dbReference>
<dbReference type="EMBL" id="SNRW01018941">
    <property type="protein sequence ID" value="KAA6366853.1"/>
    <property type="molecule type" value="Genomic_DNA"/>
</dbReference>
<organism evidence="2 3">
    <name type="scientific">Streblomastix strix</name>
    <dbReference type="NCBI Taxonomy" id="222440"/>
    <lineage>
        <taxon>Eukaryota</taxon>
        <taxon>Metamonada</taxon>
        <taxon>Preaxostyla</taxon>
        <taxon>Oxymonadida</taxon>
        <taxon>Streblomastigidae</taxon>
        <taxon>Streblomastix</taxon>
    </lineage>
</organism>
<evidence type="ECO:0000256" key="1">
    <source>
        <dbReference type="SAM" id="MobiDB-lite"/>
    </source>
</evidence>
<feature type="compositionally biased region" description="Basic and acidic residues" evidence="1">
    <location>
        <begin position="66"/>
        <end position="80"/>
    </location>
</feature>
<feature type="compositionally biased region" description="Polar residues" evidence="1">
    <location>
        <begin position="412"/>
        <end position="421"/>
    </location>
</feature>
<feature type="region of interest" description="Disordered" evidence="1">
    <location>
        <begin position="454"/>
        <end position="494"/>
    </location>
</feature>
<feature type="region of interest" description="Disordered" evidence="1">
    <location>
        <begin position="411"/>
        <end position="437"/>
    </location>
</feature>
<name>A0A5J4U9I2_9EUKA</name>
<feature type="compositionally biased region" description="Basic and acidic residues" evidence="1">
    <location>
        <begin position="454"/>
        <end position="469"/>
    </location>
</feature>
<proteinExistence type="predicted"/>
<protein>
    <submittedName>
        <fullName evidence="2">Uncharacterized protein</fullName>
    </submittedName>
</protein>